<comment type="similarity">
    <text evidence="2 6">Belongs to the class-I pyridoxal-phosphate-dependent aminotransferase family.</text>
</comment>
<organism evidence="8 9">
    <name type="scientific">Candidatus Thiodiazotropha taylori</name>
    <dbReference type="NCBI Taxonomy" id="2792791"/>
    <lineage>
        <taxon>Bacteria</taxon>
        <taxon>Pseudomonadati</taxon>
        <taxon>Pseudomonadota</taxon>
        <taxon>Gammaproteobacteria</taxon>
        <taxon>Chromatiales</taxon>
        <taxon>Sedimenticolaceae</taxon>
        <taxon>Candidatus Thiodiazotropha</taxon>
    </lineage>
</organism>
<dbReference type="InterPro" id="IPR004839">
    <property type="entry name" value="Aminotransferase_I/II_large"/>
</dbReference>
<evidence type="ECO:0000313" key="9">
    <source>
        <dbReference type="Proteomes" id="UP000770889"/>
    </source>
</evidence>
<dbReference type="InterPro" id="IPR015421">
    <property type="entry name" value="PyrdxlP-dep_Trfase_major"/>
</dbReference>
<proteinExistence type="inferred from homology"/>
<evidence type="ECO:0000256" key="6">
    <source>
        <dbReference type="RuleBase" id="RU000481"/>
    </source>
</evidence>
<dbReference type="EC" id="2.6.1.-" evidence="6"/>
<dbReference type="Proteomes" id="UP000770889">
    <property type="component" value="Unassembled WGS sequence"/>
</dbReference>
<dbReference type="PROSITE" id="PS00105">
    <property type="entry name" value="AA_TRANSFER_CLASS_1"/>
    <property type="match status" value="1"/>
</dbReference>
<comment type="caution">
    <text evidence="8">The sequence shown here is derived from an EMBL/GenBank/DDBJ whole genome shotgun (WGS) entry which is preliminary data.</text>
</comment>
<dbReference type="GO" id="GO:0008483">
    <property type="term" value="F:transaminase activity"/>
    <property type="evidence" value="ECO:0007669"/>
    <property type="project" value="UniProtKB-KW"/>
</dbReference>
<evidence type="ECO:0000256" key="4">
    <source>
        <dbReference type="ARBA" id="ARBA00022679"/>
    </source>
</evidence>
<keyword evidence="5" id="KW-0663">Pyridoxal phosphate</keyword>
<dbReference type="CDD" id="cd00609">
    <property type="entry name" value="AAT_like"/>
    <property type="match status" value="1"/>
</dbReference>
<dbReference type="GO" id="GO:0006520">
    <property type="term" value="P:amino acid metabolic process"/>
    <property type="evidence" value="ECO:0007669"/>
    <property type="project" value="InterPro"/>
</dbReference>
<evidence type="ECO:0000256" key="2">
    <source>
        <dbReference type="ARBA" id="ARBA00007441"/>
    </source>
</evidence>
<protein>
    <recommendedName>
        <fullName evidence="6">Aminotransferase</fullName>
        <ecNumber evidence="6">2.6.1.-</ecNumber>
    </recommendedName>
</protein>
<accession>A0A944QUE7</accession>
<evidence type="ECO:0000313" key="8">
    <source>
        <dbReference type="EMBL" id="MBT2990047.1"/>
    </source>
</evidence>
<dbReference type="PANTHER" id="PTHR46383:SF2">
    <property type="entry name" value="AMINOTRANSFERASE"/>
    <property type="match status" value="1"/>
</dbReference>
<dbReference type="Pfam" id="PF00155">
    <property type="entry name" value="Aminotran_1_2"/>
    <property type="match status" value="1"/>
</dbReference>
<dbReference type="PANTHER" id="PTHR46383">
    <property type="entry name" value="ASPARTATE AMINOTRANSFERASE"/>
    <property type="match status" value="1"/>
</dbReference>
<gene>
    <name evidence="8" type="ORF">KME65_13920</name>
</gene>
<dbReference type="InterPro" id="IPR015424">
    <property type="entry name" value="PyrdxlP-dep_Trfase"/>
</dbReference>
<dbReference type="AlphaFoldDB" id="A0A944QUE7"/>
<sequence>MQRIAPFYVMDLLAQARRMEAEGRSIIHMEIGEPDFDTPPPVVAAGQAALATGEIHYTPAKGLAALQQAIAGHYRDRYATDLDPQRVVVTPGSSGALQLIMSVLVNPGESVLLADPGYPCNRHFVELVDGVPVPVAVGPETAYQLTARLVEEAWRDDTKAVLLASPSNPTGTLISDDEMRKLHATVERLGGVLIVDEIYQGLVYDEVGGTALRFADNLFVINSFSKFFGMTGWRLGWLVAPETFIDPIDRLAQNIFLSAPTLSQHAALGAFTPQVMEILERRRQAFQARRDFLLPSLRELGFSIPVTPQGAFYLYAGCSELCDDSKVFAQELLQKAGVAVTPGLDFGFNRPQSHLRFAYTTDLERLREGVERISAFLAS</sequence>
<keyword evidence="4 6" id="KW-0808">Transferase</keyword>
<evidence type="ECO:0000256" key="5">
    <source>
        <dbReference type="ARBA" id="ARBA00022898"/>
    </source>
</evidence>
<comment type="cofactor">
    <cofactor evidence="1 6">
        <name>pyridoxal 5'-phosphate</name>
        <dbReference type="ChEBI" id="CHEBI:597326"/>
    </cofactor>
</comment>
<evidence type="ECO:0000256" key="3">
    <source>
        <dbReference type="ARBA" id="ARBA00022576"/>
    </source>
</evidence>
<dbReference type="NCBIfam" id="NF005601">
    <property type="entry name" value="PRK07337.1"/>
    <property type="match status" value="1"/>
</dbReference>
<dbReference type="GO" id="GO:0030170">
    <property type="term" value="F:pyridoxal phosphate binding"/>
    <property type="evidence" value="ECO:0007669"/>
    <property type="project" value="InterPro"/>
</dbReference>
<dbReference type="EMBL" id="JAHHGM010000013">
    <property type="protein sequence ID" value="MBT2990047.1"/>
    <property type="molecule type" value="Genomic_DNA"/>
</dbReference>
<reference evidence="8 9" key="1">
    <citation type="submission" date="2021-05" db="EMBL/GenBank/DDBJ databases">
        <title>Genetic and Functional Diversity in Clade A Lucinid endosymbionts from the Bahamas.</title>
        <authorList>
            <person name="Giani N.M."/>
            <person name="Engel A.S."/>
            <person name="Campbell B.J."/>
        </authorList>
    </citation>
    <scope>NUCLEOTIDE SEQUENCE [LARGE SCALE GENOMIC DNA]</scope>
    <source>
        <strain evidence="8">LUC16012Gg_MoonRockCtena</strain>
    </source>
</reference>
<feature type="domain" description="Aminotransferase class I/classII large" evidence="7">
    <location>
        <begin position="26"/>
        <end position="373"/>
    </location>
</feature>
<name>A0A944QUE7_9GAMM</name>
<keyword evidence="3 6" id="KW-0032">Aminotransferase</keyword>
<dbReference type="InterPro" id="IPR050596">
    <property type="entry name" value="AspAT/PAT-like"/>
</dbReference>
<evidence type="ECO:0000259" key="7">
    <source>
        <dbReference type="Pfam" id="PF00155"/>
    </source>
</evidence>
<evidence type="ECO:0000256" key="1">
    <source>
        <dbReference type="ARBA" id="ARBA00001933"/>
    </source>
</evidence>
<dbReference type="Gene3D" id="3.40.640.10">
    <property type="entry name" value="Type I PLP-dependent aspartate aminotransferase-like (Major domain)"/>
    <property type="match status" value="1"/>
</dbReference>
<dbReference type="SUPFAM" id="SSF53383">
    <property type="entry name" value="PLP-dependent transferases"/>
    <property type="match status" value="1"/>
</dbReference>
<dbReference type="NCBIfam" id="NF006514">
    <property type="entry name" value="PRK08960.1"/>
    <property type="match status" value="1"/>
</dbReference>
<dbReference type="InterPro" id="IPR004838">
    <property type="entry name" value="NHTrfase_class1_PyrdxlP-BS"/>
</dbReference>